<dbReference type="InterPro" id="IPR021838">
    <property type="entry name" value="DUF3431"/>
</dbReference>
<dbReference type="AlphaFoldDB" id="C5FX71"/>
<keyword evidence="2" id="KW-1185">Reference proteome</keyword>
<sequence length="425" mass="48898">MGFLLPKAGVQRPIIAFVFILIFIMSFQQLSQSLSGVKLMLSCWKQQLKGWPGYPPGHSLPQAVPQAISPEETQLGPEDIVILTNFTTGTPKPPGSSYTRTLVMPRLAKDNVDWIDDSLGDIKTEIYVVDDPNSVPRTPMNKGREAMAYLTYLIDNYDNLPDIIIFMHSHRTAWHNEEPLSHDSKEMIKRLSNERVTRDGFMNLRCNWAPGCPDWLHPQSMEEDKEKPEQPIVANGWRDIFPSVPVPEVLAGQCCAQFALSRERALAVPRTHFIYYRDWLLRTTLTDFLSGRVWEYLWHVIFTGQNVYCPAEQACFCDGYGLCFEEDQQYFEFMQLGSALFNLRQKLKSWHRKDAEFKKAKKERNFAALVKMEAPQQSKREELEQQLLQKSSVYAQLRDAAFERGQDPRVRARVAGRPWAEGDGF</sequence>
<dbReference type="RefSeq" id="XP_002843947.1">
    <property type="nucleotide sequence ID" value="XM_002843901.1"/>
</dbReference>
<accession>C5FX71</accession>
<dbReference type="OrthoDB" id="426718at2759"/>
<evidence type="ECO:0000313" key="1">
    <source>
        <dbReference type="EMBL" id="EEQ34911.1"/>
    </source>
</evidence>
<dbReference type="Proteomes" id="UP000002035">
    <property type="component" value="Unassembled WGS sequence"/>
</dbReference>
<dbReference type="VEuPathDB" id="FungiDB:MCYG_07730"/>
<reference evidence="2" key="1">
    <citation type="journal article" date="2012" name="MBio">
        <title>Comparative genome analysis of Trichophyton rubrum and related dermatophytes reveals candidate genes involved in infection.</title>
        <authorList>
            <person name="Martinez D.A."/>
            <person name="Oliver B.G."/>
            <person name="Graeser Y."/>
            <person name="Goldberg J.M."/>
            <person name="Li W."/>
            <person name="Martinez-Rossi N.M."/>
            <person name="Monod M."/>
            <person name="Shelest E."/>
            <person name="Barton R.C."/>
            <person name="Birch E."/>
            <person name="Brakhage A.A."/>
            <person name="Chen Z."/>
            <person name="Gurr S.J."/>
            <person name="Heiman D."/>
            <person name="Heitman J."/>
            <person name="Kosti I."/>
            <person name="Rossi A."/>
            <person name="Saif S."/>
            <person name="Samalova M."/>
            <person name="Saunders C.W."/>
            <person name="Shea T."/>
            <person name="Summerbell R.C."/>
            <person name="Xu J."/>
            <person name="Young S."/>
            <person name="Zeng Q."/>
            <person name="Birren B.W."/>
            <person name="Cuomo C.A."/>
            <person name="White T.C."/>
        </authorList>
    </citation>
    <scope>NUCLEOTIDE SEQUENCE [LARGE SCALE GENOMIC DNA]</scope>
    <source>
        <strain evidence="2">ATCC MYA-4605 / CBS 113480</strain>
    </source>
</reference>
<dbReference type="eggNOG" id="ENOG502RYM3">
    <property type="taxonomic scope" value="Eukaryota"/>
</dbReference>
<dbReference type="PANTHER" id="PTHR37490">
    <property type="entry name" value="EXPRESSED PROTEIN"/>
    <property type="match status" value="1"/>
</dbReference>
<evidence type="ECO:0000313" key="2">
    <source>
        <dbReference type="Proteomes" id="UP000002035"/>
    </source>
</evidence>
<dbReference type="GeneID" id="9228071"/>
<name>C5FX71_ARTOC</name>
<gene>
    <name evidence="1" type="ORF">MCYG_07730</name>
</gene>
<dbReference type="PANTHER" id="PTHR37490:SF3">
    <property type="entry name" value="DUF3431 DOMAIN CONTAINING PROTEIN"/>
    <property type="match status" value="1"/>
</dbReference>
<proteinExistence type="predicted"/>
<dbReference type="EMBL" id="DS995707">
    <property type="protein sequence ID" value="EEQ34911.1"/>
    <property type="molecule type" value="Genomic_DNA"/>
</dbReference>
<organism evidence="1 2">
    <name type="scientific">Arthroderma otae (strain ATCC MYA-4605 / CBS 113480)</name>
    <name type="common">Microsporum canis</name>
    <dbReference type="NCBI Taxonomy" id="554155"/>
    <lineage>
        <taxon>Eukaryota</taxon>
        <taxon>Fungi</taxon>
        <taxon>Dikarya</taxon>
        <taxon>Ascomycota</taxon>
        <taxon>Pezizomycotina</taxon>
        <taxon>Eurotiomycetes</taxon>
        <taxon>Eurotiomycetidae</taxon>
        <taxon>Onygenales</taxon>
        <taxon>Arthrodermataceae</taxon>
        <taxon>Microsporum</taxon>
    </lineage>
</organism>
<dbReference type="Pfam" id="PF11913">
    <property type="entry name" value="DUF3431"/>
    <property type="match status" value="1"/>
</dbReference>
<dbReference type="HOGENOM" id="CLU_031559_1_2_1"/>
<dbReference type="OMA" id="SWIIDNY"/>
<protein>
    <submittedName>
        <fullName evidence="1">Uncharacterized protein</fullName>
    </submittedName>
</protein>